<dbReference type="PROSITE" id="PS50808">
    <property type="entry name" value="ZF_BED"/>
    <property type="match status" value="1"/>
</dbReference>
<keyword evidence="3 9" id="KW-0863">Zinc-finger</keyword>
<sequence length="619" mass="71889">MSSRVNSSVLWDYFVKDNINKKGKCLLCGELYSYKSSTGNLKTHLRKKHREAYLTVETLQAPTSKWEPIEHDDIKPLPVLSLDMLNNPANTSQVKQEANTIDMNVAPFQDDIDRDLMDLFIDSYQPFTLVEERAFKKFCSWIPGYKLPSCKTITKKLLPDLYEATQTSVDKWFDENSIVKSCITLDMWTSSSFESYLSVTAHYITEDLELKSVLLKCSYIQDPNTPENFGVALLCITNFFDLCTKINFVVSDNLVNVQEMLDDMDWQHYACYAFSLNNIIKNGLQVVDSKLHKLKQIVRSFEKKPFAREKLAKAQTSDAIKELIQEVPTRWNSCYDMLVRWIELESYLRPILIVKDYDFPVISEEEWKLYAELVKVLKPFEEVAKCMRKEKYMPASLVIVVTRCLITSLDNLLQESFSSDAKSVIETLKSGLETRFSDVEKSEVFSICTFLDPRYKKSVFSNQQDAKAAEKRIQNLIISFTKQDTSEEELEEKYAPGDKFSPWSILKDIVHTQQSSKTTASRAAQEIEKYLSDDILPVFDENGTFNCPVKWWRNHRYTYPNLARLFREYGNIMVTSVPCERIFSENGHIINDRRTRITSHKVRHLAYLNANLDPERFDF</sequence>
<dbReference type="Pfam" id="PF02892">
    <property type="entry name" value="zf-BED"/>
    <property type="match status" value="1"/>
</dbReference>
<keyword evidence="7" id="KW-0804">Transcription</keyword>
<keyword evidence="2" id="KW-0479">Metal-binding</keyword>
<dbReference type="InterPro" id="IPR008906">
    <property type="entry name" value="HATC_C_dom"/>
</dbReference>
<evidence type="ECO:0000256" key="8">
    <source>
        <dbReference type="ARBA" id="ARBA00023242"/>
    </source>
</evidence>
<keyword evidence="6" id="KW-0238">DNA-binding</keyword>
<accession>A0A6M2DI23</accession>
<dbReference type="GO" id="GO:0003677">
    <property type="term" value="F:DNA binding"/>
    <property type="evidence" value="ECO:0007669"/>
    <property type="project" value="UniProtKB-KW"/>
</dbReference>
<evidence type="ECO:0000259" key="10">
    <source>
        <dbReference type="PROSITE" id="PS50808"/>
    </source>
</evidence>
<evidence type="ECO:0000256" key="5">
    <source>
        <dbReference type="ARBA" id="ARBA00023015"/>
    </source>
</evidence>
<evidence type="ECO:0000256" key="2">
    <source>
        <dbReference type="ARBA" id="ARBA00022723"/>
    </source>
</evidence>
<keyword evidence="4" id="KW-0862">Zinc</keyword>
<evidence type="ECO:0000256" key="1">
    <source>
        <dbReference type="ARBA" id="ARBA00004123"/>
    </source>
</evidence>
<dbReference type="PANTHER" id="PTHR46481">
    <property type="entry name" value="ZINC FINGER BED DOMAIN-CONTAINING PROTEIN 4"/>
    <property type="match status" value="1"/>
</dbReference>
<dbReference type="GO" id="GO:0009791">
    <property type="term" value="P:post-embryonic development"/>
    <property type="evidence" value="ECO:0007669"/>
    <property type="project" value="UniProtKB-ARBA"/>
</dbReference>
<proteinExistence type="predicted"/>
<dbReference type="PANTHER" id="PTHR46481:SF10">
    <property type="entry name" value="ZINC FINGER BED DOMAIN-CONTAINING PROTEIN 39"/>
    <property type="match status" value="1"/>
</dbReference>
<evidence type="ECO:0000256" key="4">
    <source>
        <dbReference type="ARBA" id="ARBA00022833"/>
    </source>
</evidence>
<dbReference type="GO" id="GO:0005634">
    <property type="term" value="C:nucleus"/>
    <property type="evidence" value="ECO:0007669"/>
    <property type="project" value="UniProtKB-SubCell"/>
</dbReference>
<dbReference type="SUPFAM" id="SSF57667">
    <property type="entry name" value="beta-beta-alpha zinc fingers"/>
    <property type="match status" value="1"/>
</dbReference>
<evidence type="ECO:0000313" key="11">
    <source>
        <dbReference type="EMBL" id="NOV45993.1"/>
    </source>
</evidence>
<dbReference type="InterPro" id="IPR036236">
    <property type="entry name" value="Znf_C2H2_sf"/>
</dbReference>
<protein>
    <submittedName>
        <fullName evidence="11">Putative tam3-transposase ac family</fullName>
    </submittedName>
</protein>
<name>A0A6M2DI23_XENCH</name>
<organism evidence="11">
    <name type="scientific">Xenopsylla cheopis</name>
    <name type="common">Oriental rat flea</name>
    <name type="synonym">Pulex cheopis</name>
    <dbReference type="NCBI Taxonomy" id="163159"/>
    <lineage>
        <taxon>Eukaryota</taxon>
        <taxon>Metazoa</taxon>
        <taxon>Ecdysozoa</taxon>
        <taxon>Arthropoda</taxon>
        <taxon>Hexapoda</taxon>
        <taxon>Insecta</taxon>
        <taxon>Pterygota</taxon>
        <taxon>Neoptera</taxon>
        <taxon>Endopterygota</taxon>
        <taxon>Siphonaptera</taxon>
        <taxon>Pulicidae</taxon>
        <taxon>Xenopsyllinae</taxon>
        <taxon>Xenopsylla</taxon>
    </lineage>
</organism>
<dbReference type="InterPro" id="IPR012337">
    <property type="entry name" value="RNaseH-like_sf"/>
</dbReference>
<dbReference type="AlphaFoldDB" id="A0A6M2DI23"/>
<dbReference type="SUPFAM" id="SSF140996">
    <property type="entry name" value="Hermes dimerisation domain"/>
    <property type="match status" value="1"/>
</dbReference>
<comment type="subcellular location">
    <subcellularLocation>
        <location evidence="1">Nucleus</location>
    </subcellularLocation>
</comment>
<dbReference type="SMART" id="SM00614">
    <property type="entry name" value="ZnF_BED"/>
    <property type="match status" value="1"/>
</dbReference>
<dbReference type="InterPro" id="IPR003656">
    <property type="entry name" value="Znf_BED"/>
</dbReference>
<dbReference type="EMBL" id="GIIL01002267">
    <property type="protein sequence ID" value="NOV45993.1"/>
    <property type="molecule type" value="Transcribed_RNA"/>
</dbReference>
<evidence type="ECO:0000256" key="3">
    <source>
        <dbReference type="ARBA" id="ARBA00022771"/>
    </source>
</evidence>
<dbReference type="SUPFAM" id="SSF53098">
    <property type="entry name" value="Ribonuclease H-like"/>
    <property type="match status" value="1"/>
</dbReference>
<feature type="domain" description="BED-type" evidence="10">
    <location>
        <begin position="5"/>
        <end position="56"/>
    </location>
</feature>
<dbReference type="GO" id="GO:0008270">
    <property type="term" value="F:zinc ion binding"/>
    <property type="evidence" value="ECO:0007669"/>
    <property type="project" value="UniProtKB-KW"/>
</dbReference>
<evidence type="ECO:0000256" key="7">
    <source>
        <dbReference type="ARBA" id="ARBA00023163"/>
    </source>
</evidence>
<reference evidence="11" key="1">
    <citation type="submission" date="2020-03" db="EMBL/GenBank/DDBJ databases">
        <title>Transcriptomic Profiling of the Digestive Tract of the Rat Flea, Xenopsylla cheopis, Following Blood Feeding and Infection with Yersinia pestis.</title>
        <authorList>
            <person name="Bland D.M."/>
            <person name="Martens C.A."/>
            <person name="Virtaneva K."/>
            <person name="Kanakabandi K."/>
            <person name="Long D."/>
            <person name="Rosenke R."/>
            <person name="Saturday G.A."/>
            <person name="Hoyt F.H."/>
            <person name="Bruno D.P."/>
            <person name="Ribeiro J.M.C."/>
            <person name="Hinnebusch J."/>
        </authorList>
    </citation>
    <scope>NUCLEOTIDE SEQUENCE</scope>
</reference>
<dbReference type="InterPro" id="IPR052035">
    <property type="entry name" value="ZnF_BED_domain_contain"/>
</dbReference>
<evidence type="ECO:0000256" key="6">
    <source>
        <dbReference type="ARBA" id="ARBA00023125"/>
    </source>
</evidence>
<dbReference type="Pfam" id="PF05699">
    <property type="entry name" value="Dimer_Tnp_hAT"/>
    <property type="match status" value="1"/>
</dbReference>
<keyword evidence="8" id="KW-0539">Nucleus</keyword>
<evidence type="ECO:0000256" key="9">
    <source>
        <dbReference type="PROSITE-ProRule" id="PRU00027"/>
    </source>
</evidence>
<keyword evidence="5" id="KW-0805">Transcription regulation</keyword>
<dbReference type="GO" id="GO:0046983">
    <property type="term" value="F:protein dimerization activity"/>
    <property type="evidence" value="ECO:0007669"/>
    <property type="project" value="InterPro"/>
</dbReference>